<gene>
    <name evidence="10" type="ORF">B0A52_08898</name>
</gene>
<evidence type="ECO:0000256" key="5">
    <source>
        <dbReference type="ARBA" id="ARBA00022989"/>
    </source>
</evidence>
<organism evidence="10 11">
    <name type="scientific">Exophiala mesophila</name>
    <name type="common">Black yeast-like fungus</name>
    <dbReference type="NCBI Taxonomy" id="212818"/>
    <lineage>
        <taxon>Eukaryota</taxon>
        <taxon>Fungi</taxon>
        <taxon>Dikarya</taxon>
        <taxon>Ascomycota</taxon>
        <taxon>Pezizomycotina</taxon>
        <taxon>Eurotiomycetes</taxon>
        <taxon>Chaetothyriomycetidae</taxon>
        <taxon>Chaetothyriales</taxon>
        <taxon>Herpotrichiellaceae</taxon>
        <taxon>Exophiala</taxon>
    </lineage>
</organism>
<evidence type="ECO:0000259" key="9">
    <source>
        <dbReference type="PROSITE" id="PS50850"/>
    </source>
</evidence>
<evidence type="ECO:0000256" key="1">
    <source>
        <dbReference type="ARBA" id="ARBA00004141"/>
    </source>
</evidence>
<dbReference type="PRINTS" id="PR00171">
    <property type="entry name" value="SUGRTRNSPORT"/>
</dbReference>
<dbReference type="InterPro" id="IPR005828">
    <property type="entry name" value="MFS_sugar_transport-like"/>
</dbReference>
<dbReference type="PANTHER" id="PTHR48022:SF21">
    <property type="entry name" value="QUINATE TRANSPORTER, PUTATIVE (AFU_ORTHOLOGUE AFUA_6G06960)-RELATED"/>
    <property type="match status" value="1"/>
</dbReference>
<feature type="transmembrane region" description="Helical" evidence="8">
    <location>
        <begin position="30"/>
        <end position="63"/>
    </location>
</feature>
<dbReference type="OrthoDB" id="508119at2759"/>
<evidence type="ECO:0000256" key="2">
    <source>
        <dbReference type="ARBA" id="ARBA00010992"/>
    </source>
</evidence>
<feature type="transmembrane region" description="Helical" evidence="8">
    <location>
        <begin position="334"/>
        <end position="356"/>
    </location>
</feature>
<keyword evidence="6 8" id="KW-0472">Membrane</keyword>
<dbReference type="FunFam" id="1.20.1250.20:FF:000026">
    <property type="entry name" value="MFS quinate transporter QutD"/>
    <property type="match status" value="1"/>
</dbReference>
<dbReference type="AlphaFoldDB" id="A0A438MUW5"/>
<evidence type="ECO:0000313" key="10">
    <source>
        <dbReference type="EMBL" id="RVX67545.1"/>
    </source>
</evidence>
<dbReference type="VEuPathDB" id="FungiDB:PV10_04380"/>
<evidence type="ECO:0000256" key="8">
    <source>
        <dbReference type="SAM" id="Phobius"/>
    </source>
</evidence>
<evidence type="ECO:0000256" key="7">
    <source>
        <dbReference type="RuleBase" id="RU003346"/>
    </source>
</evidence>
<feature type="transmembrane region" description="Helical" evidence="8">
    <location>
        <begin position="435"/>
        <end position="455"/>
    </location>
</feature>
<dbReference type="NCBIfam" id="TIGR00879">
    <property type="entry name" value="SP"/>
    <property type="match status" value="1"/>
</dbReference>
<evidence type="ECO:0000313" key="11">
    <source>
        <dbReference type="Proteomes" id="UP000288859"/>
    </source>
</evidence>
<dbReference type="SUPFAM" id="SSF103473">
    <property type="entry name" value="MFS general substrate transporter"/>
    <property type="match status" value="1"/>
</dbReference>
<dbReference type="Gene3D" id="1.20.1250.20">
    <property type="entry name" value="MFS general substrate transporter like domains"/>
    <property type="match status" value="1"/>
</dbReference>
<dbReference type="Pfam" id="PF00083">
    <property type="entry name" value="Sugar_tr"/>
    <property type="match status" value="1"/>
</dbReference>
<feature type="transmembrane region" description="Helical" evidence="8">
    <location>
        <begin position="296"/>
        <end position="314"/>
    </location>
</feature>
<dbReference type="GO" id="GO:0005351">
    <property type="term" value="F:carbohydrate:proton symporter activity"/>
    <property type="evidence" value="ECO:0007669"/>
    <property type="project" value="TreeGrafter"/>
</dbReference>
<sequence>MAVKHRGYNFFKKVVHNDSMRQDPPEIYGWRAFFLALSSGFGAMLFGMDSSIISGVVVLPAFLNRFGLDGIENKARLANLQANIVSTLQAGCFAGAIIAGFLADRLGRRTSLLVAGAVVLVGVILQFNAWGYLAVLYVGRFIAGLGVGCCSVVTPLYTSENVPRAIRGLLTGTYQFFIVLGGMLAYWINYGSSLHLPGDSSWVVPLAVQGLPAVLLLICMSFCNESPRWLAKQDRWEEAKAVLAKVRMLPPTHGYVEAEFGEMVTQLENERALMQGAGFKDLMKEMWLIPANRKRAIFVIVLMICQQMTGTNAINNYAPLIFSNLGITGHNTGLFATGIYGIVKCISCAIFLLFLADTLGRRKSLLWTAVGQGCCMLFIGLYIRISPPKKGDPVPPVGYVALVCIFLFAAFFQFGWGPVCWIYASEIPTLRLRALTVALAAATQWLFNFVVARSVPVMLVTVGANGYGTYLIFCSFAFAMFFFVYFFIPETKGLSLESMDALFGAAPRDDEAFEKGRLGAVKNIRGSIEKDITVEQVERDAVPNKG</sequence>
<dbReference type="InterPro" id="IPR036259">
    <property type="entry name" value="MFS_trans_sf"/>
</dbReference>
<feature type="transmembrane region" description="Helical" evidence="8">
    <location>
        <begin position="137"/>
        <end position="157"/>
    </location>
</feature>
<evidence type="ECO:0000256" key="4">
    <source>
        <dbReference type="ARBA" id="ARBA00022692"/>
    </source>
</evidence>
<dbReference type="InterPro" id="IPR003663">
    <property type="entry name" value="Sugar/inositol_transpt"/>
</dbReference>
<feature type="transmembrane region" description="Helical" evidence="8">
    <location>
        <begin position="365"/>
        <end position="385"/>
    </location>
</feature>
<dbReference type="InterPro" id="IPR005829">
    <property type="entry name" value="Sugar_transporter_CS"/>
</dbReference>
<feature type="transmembrane region" description="Helical" evidence="8">
    <location>
        <begin position="467"/>
        <end position="488"/>
    </location>
</feature>
<feature type="transmembrane region" description="Helical" evidence="8">
    <location>
        <begin position="110"/>
        <end position="131"/>
    </location>
</feature>
<dbReference type="PROSITE" id="PS00216">
    <property type="entry name" value="SUGAR_TRANSPORT_1"/>
    <property type="match status" value="1"/>
</dbReference>
<dbReference type="Proteomes" id="UP000288859">
    <property type="component" value="Unassembled WGS sequence"/>
</dbReference>
<comment type="subcellular location">
    <subcellularLocation>
        <location evidence="1">Membrane</location>
        <topology evidence="1">Multi-pass membrane protein</topology>
    </subcellularLocation>
</comment>
<feature type="transmembrane region" description="Helical" evidence="8">
    <location>
        <begin position="169"/>
        <end position="190"/>
    </location>
</feature>
<reference evidence="10 11" key="1">
    <citation type="submission" date="2017-03" db="EMBL/GenBank/DDBJ databases">
        <title>Genomes of endolithic fungi from Antarctica.</title>
        <authorList>
            <person name="Coleine C."/>
            <person name="Masonjones S."/>
            <person name="Stajich J.E."/>
        </authorList>
    </citation>
    <scope>NUCLEOTIDE SEQUENCE [LARGE SCALE GENOMIC DNA]</scope>
    <source>
        <strain evidence="10 11">CCFEE 6314</strain>
    </source>
</reference>
<dbReference type="EMBL" id="NAJM01000047">
    <property type="protein sequence ID" value="RVX67545.1"/>
    <property type="molecule type" value="Genomic_DNA"/>
</dbReference>
<feature type="transmembrane region" description="Helical" evidence="8">
    <location>
        <begin position="83"/>
        <end position="103"/>
    </location>
</feature>
<comment type="caution">
    <text evidence="10">The sequence shown here is derived from an EMBL/GenBank/DDBJ whole genome shotgun (WGS) entry which is preliminary data.</text>
</comment>
<evidence type="ECO:0000256" key="6">
    <source>
        <dbReference type="ARBA" id="ARBA00023136"/>
    </source>
</evidence>
<proteinExistence type="inferred from homology"/>
<dbReference type="GO" id="GO:0016020">
    <property type="term" value="C:membrane"/>
    <property type="evidence" value="ECO:0007669"/>
    <property type="project" value="UniProtKB-SubCell"/>
</dbReference>
<accession>A0A438MUW5</accession>
<feature type="transmembrane region" description="Helical" evidence="8">
    <location>
        <begin position="397"/>
        <end position="423"/>
    </location>
</feature>
<name>A0A438MUW5_EXOME</name>
<evidence type="ECO:0000256" key="3">
    <source>
        <dbReference type="ARBA" id="ARBA00022448"/>
    </source>
</evidence>
<dbReference type="InterPro" id="IPR050360">
    <property type="entry name" value="MFS_Sugar_Transporters"/>
</dbReference>
<keyword evidence="4 8" id="KW-0812">Transmembrane</keyword>
<feature type="transmembrane region" description="Helical" evidence="8">
    <location>
        <begin position="202"/>
        <end position="223"/>
    </location>
</feature>
<dbReference type="PROSITE" id="PS00217">
    <property type="entry name" value="SUGAR_TRANSPORT_2"/>
    <property type="match status" value="1"/>
</dbReference>
<dbReference type="InterPro" id="IPR020846">
    <property type="entry name" value="MFS_dom"/>
</dbReference>
<dbReference type="PROSITE" id="PS50850">
    <property type="entry name" value="MFS"/>
    <property type="match status" value="1"/>
</dbReference>
<keyword evidence="3 7" id="KW-0813">Transport</keyword>
<dbReference type="PANTHER" id="PTHR48022">
    <property type="entry name" value="PLASTIDIC GLUCOSE TRANSPORTER 4"/>
    <property type="match status" value="1"/>
</dbReference>
<feature type="domain" description="Major facilitator superfamily (MFS) profile" evidence="9">
    <location>
        <begin position="35"/>
        <end position="492"/>
    </location>
</feature>
<keyword evidence="5 8" id="KW-1133">Transmembrane helix</keyword>
<comment type="similarity">
    <text evidence="2 7">Belongs to the major facilitator superfamily. Sugar transporter (TC 2.A.1.1) family.</text>
</comment>
<protein>
    <recommendedName>
        <fullName evidence="9">Major facilitator superfamily (MFS) profile domain-containing protein</fullName>
    </recommendedName>
</protein>